<dbReference type="EMBL" id="JAERTY010000003">
    <property type="protein sequence ID" value="MBL1408430.1"/>
    <property type="molecule type" value="Genomic_DNA"/>
</dbReference>
<proteinExistence type="predicted"/>
<evidence type="ECO:0000313" key="1">
    <source>
        <dbReference type="EMBL" id="MBL1408430.1"/>
    </source>
</evidence>
<comment type="caution">
    <text evidence="1">The sequence shown here is derived from an EMBL/GenBank/DDBJ whole genome shotgun (WGS) entry which is preliminary data.</text>
</comment>
<organism evidence="1 2">
    <name type="scientific">Sphingobacterium faecale</name>
    <dbReference type="NCBI Taxonomy" id="2803775"/>
    <lineage>
        <taxon>Bacteria</taxon>
        <taxon>Pseudomonadati</taxon>
        <taxon>Bacteroidota</taxon>
        <taxon>Sphingobacteriia</taxon>
        <taxon>Sphingobacteriales</taxon>
        <taxon>Sphingobacteriaceae</taxon>
        <taxon>Sphingobacterium</taxon>
    </lineage>
</organism>
<gene>
    <name evidence="1" type="ORF">JKG61_06665</name>
</gene>
<reference evidence="1 2" key="1">
    <citation type="submission" date="2021-01" db="EMBL/GenBank/DDBJ databases">
        <title>C459-1 draft genome sequence.</title>
        <authorList>
            <person name="Zhang X.-F."/>
        </authorList>
    </citation>
    <scope>NUCLEOTIDE SEQUENCE [LARGE SCALE GENOMIC DNA]</scope>
    <source>
        <strain evidence="2">C459-1</strain>
    </source>
</reference>
<keyword evidence="2" id="KW-1185">Reference proteome</keyword>
<evidence type="ECO:0000313" key="2">
    <source>
        <dbReference type="Proteomes" id="UP000625283"/>
    </source>
</evidence>
<accession>A0ABS1R299</accession>
<sequence>MKRIIIILTVLLTILITMAMTVKANRLNPVSTQEVSWNDAQPYLEAFQKTVKIPNGYSFHSVDKVKADDVQAYLFRFEKSENKGVEGEHYSFVISEKDKQVLGFTNMDKRYSNTKMLSKSETEKIAKDFLLKLDNSLANELKNLWIERHDEEILVNGIKTVIAGMKYKCYRASQNDYGWVIVGFDGSVITFERNIKWNNSEHKRITEKWLHDSWLALK</sequence>
<protein>
    <submittedName>
        <fullName evidence="1">Uncharacterized protein</fullName>
    </submittedName>
</protein>
<dbReference type="RefSeq" id="WP_202102191.1">
    <property type="nucleotide sequence ID" value="NZ_JAERTY010000003.1"/>
</dbReference>
<name>A0ABS1R299_9SPHI</name>
<dbReference type="Proteomes" id="UP000625283">
    <property type="component" value="Unassembled WGS sequence"/>
</dbReference>